<evidence type="ECO:0000313" key="2">
    <source>
        <dbReference type="EMBL" id="SFI71217.1"/>
    </source>
</evidence>
<reference evidence="2 3" key="1">
    <citation type="submission" date="2016-10" db="EMBL/GenBank/DDBJ databases">
        <authorList>
            <person name="de Groot N.N."/>
        </authorList>
    </citation>
    <scope>NUCLEOTIDE SEQUENCE [LARGE SCALE GENOMIC DNA]</scope>
    <source>
        <strain evidence="2 3">DSM 44778</strain>
    </source>
</reference>
<feature type="compositionally biased region" description="Basic and acidic residues" evidence="1">
    <location>
        <begin position="1"/>
        <end position="24"/>
    </location>
</feature>
<protein>
    <submittedName>
        <fullName evidence="2">Uncharacterized protein</fullName>
    </submittedName>
</protein>
<dbReference type="RefSeq" id="WP_281244519.1">
    <property type="nucleotide sequence ID" value="NZ_FORR01000001.1"/>
</dbReference>
<proteinExistence type="predicted"/>
<organism evidence="2 3">
    <name type="scientific">Thermoflavimicrobium dichotomicum</name>
    <dbReference type="NCBI Taxonomy" id="46223"/>
    <lineage>
        <taxon>Bacteria</taxon>
        <taxon>Bacillati</taxon>
        <taxon>Bacillota</taxon>
        <taxon>Bacilli</taxon>
        <taxon>Bacillales</taxon>
        <taxon>Thermoactinomycetaceae</taxon>
        <taxon>Thermoflavimicrobium</taxon>
    </lineage>
</organism>
<evidence type="ECO:0000313" key="3">
    <source>
        <dbReference type="Proteomes" id="UP000199545"/>
    </source>
</evidence>
<dbReference type="EMBL" id="FORR01000001">
    <property type="protein sequence ID" value="SFI71217.1"/>
    <property type="molecule type" value="Genomic_DNA"/>
</dbReference>
<gene>
    <name evidence="2" type="ORF">SAMN05421852_101440</name>
</gene>
<sequence>MYETPRKTLIKERKGKSRIQEREAVSPAANFSAELTLKKD</sequence>
<name>A0A1I3KFI1_9BACL</name>
<keyword evidence="3" id="KW-1185">Reference proteome</keyword>
<accession>A0A1I3KFI1</accession>
<evidence type="ECO:0000256" key="1">
    <source>
        <dbReference type="SAM" id="MobiDB-lite"/>
    </source>
</evidence>
<feature type="region of interest" description="Disordered" evidence="1">
    <location>
        <begin position="1"/>
        <end position="25"/>
    </location>
</feature>
<dbReference type="AlphaFoldDB" id="A0A1I3KFI1"/>
<dbReference type="Proteomes" id="UP000199545">
    <property type="component" value="Unassembled WGS sequence"/>
</dbReference>